<dbReference type="AlphaFoldDB" id="E4NVW7"/>
<reference evidence="3" key="1">
    <citation type="journal article" date="2009" name="Stand. Genomic Sci.">
        <title>Complete genome sequence of Halogeometricum borinquense type strain (PR3).</title>
        <authorList>
            <person name="Malfatti S."/>
            <person name="Tindall B.J."/>
            <person name="Schneider S."/>
            <person name="Fahnrich R."/>
            <person name="Lapidus A."/>
            <person name="Labuttii K."/>
            <person name="Copeland A."/>
            <person name="Glavina Del Rio T."/>
            <person name="Nolan M."/>
            <person name="Chen F."/>
            <person name="Lucas S."/>
            <person name="Tice H."/>
            <person name="Cheng J.F."/>
            <person name="Bruce D."/>
            <person name="Goodwin L."/>
            <person name="Pitluck S."/>
            <person name="Anderson I."/>
            <person name="Pati A."/>
            <person name="Ivanova N."/>
            <person name="Mavromatis K."/>
            <person name="Chen A."/>
            <person name="Palaniappan K."/>
            <person name="D'haeseleer P."/>
            <person name="Goker M."/>
            <person name="Bristow J."/>
            <person name="Eisen J.A."/>
            <person name="Markowitz V."/>
            <person name="Hugenholtz P."/>
            <person name="Kyrpides N.C."/>
            <person name="Klenk H.P."/>
            <person name="Chain P."/>
        </authorList>
    </citation>
    <scope>NUCLEOTIDE SEQUENCE [LARGE SCALE GENOMIC DNA]</scope>
    <source>
        <strain evidence="3">ATCC 700274 / DSM 11551 / JCM 10706 / KCTC 4070 / PR3</strain>
        <plasmid evidence="3">pHBOR03</plasmid>
    </source>
</reference>
<dbReference type="GeneID" id="9989483"/>
<protein>
    <submittedName>
        <fullName evidence="1">Uncharacterized protein</fullName>
    </submittedName>
</protein>
<dbReference type="RefSeq" id="WP_006053424.1">
    <property type="nucleotide sequence ID" value="NC_014736.1"/>
</dbReference>
<sequence length="299" mass="33831">MDGLITGENDERVGLSVIDNNDVEHVIEMEFDGEIKYHEQDGYPDEPLKRTNEGAEHVNQARRYAKWHVYRERGYETVPPTENPDSLLAACIAVARLSETAFEDAFGDIEAQIRSHYDDSTVELPFADADGSDILVYKKDIAVRPDPMTFDPPVLEQFLGQFSGDSDSPVVPAKADLDREVFDDLDFELKSVSGMHYLHNDGYDNERTVQSSQRLGTDPDATVEMIPVDPAEFGNFQHYVTSNLIYQARDVLLRMGVKPPIAFRAQGQGKYRATLEQQACPQYENYWDATADIQSWEPK</sequence>
<name>E4NVW7_HALBP</name>
<geneLocation type="plasmid" evidence="1 3">
    <name>pHBOR03</name>
</geneLocation>
<keyword evidence="1" id="KW-0614">Plasmid</keyword>
<dbReference type="KEGG" id="hbo:Hbor_38730"/>
<gene>
    <name evidence="1" type="ordered locus">Hbor_38730</name>
    <name evidence="2" type="ORF">C499_00550</name>
</gene>
<dbReference type="InterPro" id="IPR058264">
    <property type="entry name" value="DUF7958"/>
</dbReference>
<keyword evidence="3" id="KW-1185">Reference proteome</keyword>
<dbReference type="Pfam" id="PF25858">
    <property type="entry name" value="DUF7958"/>
    <property type="match status" value="1"/>
</dbReference>
<evidence type="ECO:0000313" key="2">
    <source>
        <dbReference type="EMBL" id="ELY31602.1"/>
    </source>
</evidence>
<evidence type="ECO:0000313" key="3">
    <source>
        <dbReference type="Proteomes" id="UP000006663"/>
    </source>
</evidence>
<organism evidence="1 3">
    <name type="scientific">Halogeometricum borinquense (strain ATCC 700274 / DSM 11551 / JCM 10706 / KCTC 4070 / PR3)</name>
    <dbReference type="NCBI Taxonomy" id="469382"/>
    <lineage>
        <taxon>Archaea</taxon>
        <taxon>Methanobacteriati</taxon>
        <taxon>Methanobacteriota</taxon>
        <taxon>Stenosarchaea group</taxon>
        <taxon>Halobacteria</taxon>
        <taxon>Halobacteriales</taxon>
        <taxon>Haloferacaceae</taxon>
        <taxon>Halogeometricum</taxon>
    </lineage>
</organism>
<dbReference type="EMBL" id="CP001693">
    <property type="protein sequence ID" value="ADQ69187.1"/>
    <property type="molecule type" value="Genomic_DNA"/>
</dbReference>
<evidence type="ECO:0000313" key="4">
    <source>
        <dbReference type="Proteomes" id="UP000011585"/>
    </source>
</evidence>
<dbReference type="EMBL" id="AOHT01000003">
    <property type="protein sequence ID" value="ELY31602.1"/>
    <property type="molecule type" value="Genomic_DNA"/>
</dbReference>
<dbReference type="HOGENOM" id="CLU_072245_0_0_2"/>
<evidence type="ECO:0000313" key="1">
    <source>
        <dbReference type="EMBL" id="ADQ69187.1"/>
    </source>
</evidence>
<reference evidence="2 4" key="3">
    <citation type="journal article" date="2014" name="PLoS Genet.">
        <title>Phylogenetically driven sequencing of extremely halophilic archaea reveals strategies for static and dynamic osmo-response.</title>
        <authorList>
            <person name="Becker E.A."/>
            <person name="Seitzer P.M."/>
            <person name="Tritt A."/>
            <person name="Larsen D."/>
            <person name="Krusor M."/>
            <person name="Yao A.I."/>
            <person name="Wu D."/>
            <person name="Madern D."/>
            <person name="Eisen J.A."/>
            <person name="Darling A.E."/>
            <person name="Facciotti M.T."/>
        </authorList>
    </citation>
    <scope>NUCLEOTIDE SEQUENCE [LARGE SCALE GENOMIC DNA]</scope>
    <source>
        <strain evidence="2 4">DSM 11551</strain>
    </source>
</reference>
<dbReference type="Proteomes" id="UP000011585">
    <property type="component" value="Unassembled WGS sequence"/>
</dbReference>
<proteinExistence type="predicted"/>
<accession>E4NVW7</accession>
<reference evidence="1" key="2">
    <citation type="submission" date="2009-08" db="EMBL/GenBank/DDBJ databases">
        <title>The complete plasmid3 of Halogeometricum borinquense DSM 11551.</title>
        <authorList>
            <consortium name="US DOE Joint Genome Institute (JGI-PGF)"/>
            <person name="Lucas S."/>
            <person name="Copeland A."/>
            <person name="Lapidus A."/>
            <person name="Glavina del Rio T."/>
            <person name="Dalin E."/>
            <person name="Tice H."/>
            <person name="Bruce D."/>
            <person name="Goodwin L."/>
            <person name="Pitluck S."/>
            <person name="Kyrpides N."/>
            <person name="Mavromatis K."/>
            <person name="Mikhailova N."/>
            <person name="Anderson I."/>
            <person name="Brettin T."/>
            <person name="Detter J.C."/>
            <person name="Han C."/>
            <person name="Larimer F."/>
            <person name="Land M."/>
            <person name="Hauser L."/>
            <person name="Markowitz V."/>
            <person name="Cheng J.-F."/>
            <person name="Hugenholtz P."/>
            <person name="Woyke T."/>
            <person name="Wu D."/>
            <person name="Tindal B."/>
            <person name="Klenk H.-P."/>
            <person name="Eisen J.A."/>
        </authorList>
    </citation>
    <scope>NUCLEOTIDE SEQUENCE</scope>
    <source>
        <strain evidence="1">PR 3</strain>
        <plasmid evidence="1">pHBOR03</plasmid>
    </source>
</reference>
<dbReference type="Proteomes" id="UP000006663">
    <property type="component" value="Plasmid pHBOR03"/>
</dbReference>
<dbReference type="OrthoDB" id="300320at2157"/>